<name>A0A8B6E555_MYTGA</name>
<dbReference type="SUPFAM" id="SSF63829">
    <property type="entry name" value="Calcium-dependent phosphotriesterase"/>
    <property type="match status" value="1"/>
</dbReference>
<protein>
    <submittedName>
        <fullName evidence="1">Uncharacterized protein</fullName>
    </submittedName>
</protein>
<comment type="caution">
    <text evidence="1">The sequence shown here is derived from an EMBL/GenBank/DDBJ whole genome shotgun (WGS) entry which is preliminary data.</text>
</comment>
<keyword evidence="2" id="KW-1185">Reference proteome</keyword>
<proteinExistence type="predicted"/>
<dbReference type="EMBL" id="UYJE01004637">
    <property type="protein sequence ID" value="VDI29914.1"/>
    <property type="molecule type" value="Genomic_DNA"/>
</dbReference>
<evidence type="ECO:0000313" key="2">
    <source>
        <dbReference type="Proteomes" id="UP000596742"/>
    </source>
</evidence>
<dbReference type="Gene3D" id="2.120.10.30">
    <property type="entry name" value="TolB, C-terminal domain"/>
    <property type="match status" value="1"/>
</dbReference>
<organism evidence="1 2">
    <name type="scientific">Mytilus galloprovincialis</name>
    <name type="common">Mediterranean mussel</name>
    <dbReference type="NCBI Taxonomy" id="29158"/>
    <lineage>
        <taxon>Eukaryota</taxon>
        <taxon>Metazoa</taxon>
        <taxon>Spiralia</taxon>
        <taxon>Lophotrochozoa</taxon>
        <taxon>Mollusca</taxon>
        <taxon>Bivalvia</taxon>
        <taxon>Autobranchia</taxon>
        <taxon>Pteriomorphia</taxon>
        <taxon>Mytilida</taxon>
        <taxon>Mytiloidea</taxon>
        <taxon>Mytilidae</taxon>
        <taxon>Mytilinae</taxon>
        <taxon>Mytilus</taxon>
    </lineage>
</organism>
<gene>
    <name evidence="1" type="ORF">MGAL_10B064559</name>
</gene>
<dbReference type="AlphaFoldDB" id="A0A8B6E555"/>
<dbReference type="InterPro" id="IPR011042">
    <property type="entry name" value="6-blade_b-propeller_TolB-like"/>
</dbReference>
<reference evidence="1" key="1">
    <citation type="submission" date="2018-11" db="EMBL/GenBank/DDBJ databases">
        <authorList>
            <person name="Alioto T."/>
            <person name="Alioto T."/>
        </authorList>
    </citation>
    <scope>NUCLEOTIDE SEQUENCE</scope>
</reference>
<dbReference type="Proteomes" id="UP000596742">
    <property type="component" value="Unassembled WGS sequence"/>
</dbReference>
<accession>A0A8B6E555</accession>
<sequence length="170" mass="18901">MTDDLFKESDIRGAVVLSNGQITFADCSQRKIIILNIDGTFAKSLSVTSGPFDITIISDKTVAISAIRAVQIIEIDSGNIIESIKTNGECQSIYNHFTKRMIICYVKSKGIQSIQFFDNTISTIVKARSESKSGSIFIAVQDENIFESRAEQHTITCYTLTGEKQWVFIN</sequence>
<evidence type="ECO:0000313" key="1">
    <source>
        <dbReference type="EMBL" id="VDI29914.1"/>
    </source>
</evidence>
<dbReference type="OrthoDB" id="6145560at2759"/>